<dbReference type="Gene3D" id="2.40.50.120">
    <property type="match status" value="1"/>
</dbReference>
<evidence type="ECO:0000256" key="12">
    <source>
        <dbReference type="ARBA" id="ARBA00023157"/>
    </source>
</evidence>
<evidence type="ECO:0000256" key="4">
    <source>
        <dbReference type="ARBA" id="ARBA00022525"/>
    </source>
</evidence>
<keyword evidence="7" id="KW-0646">Protease inhibitor</keyword>
<evidence type="ECO:0000313" key="20">
    <source>
        <dbReference type="Proteomes" id="UP001176940"/>
    </source>
</evidence>
<comment type="caution">
    <text evidence="19">The sequence shown here is derived from an EMBL/GenBank/DDBJ whole genome shotgun (WGS) entry which is preliminary data.</text>
</comment>
<dbReference type="InterPro" id="IPR008993">
    <property type="entry name" value="TIMP-like_OB-fold"/>
</dbReference>
<evidence type="ECO:0000256" key="10">
    <source>
        <dbReference type="ARBA" id="ARBA00022833"/>
    </source>
</evidence>
<gene>
    <name evidence="19" type="ORF">RIMI_LOCUS6081377</name>
</gene>
<keyword evidence="8" id="KW-0479">Metal-binding</keyword>
<keyword evidence="10" id="KW-0862">Zinc</keyword>
<keyword evidence="11" id="KW-0339">Growth factor</keyword>
<comment type="subcellular location">
    <subcellularLocation>
        <location evidence="1">Secreted</location>
    </subcellularLocation>
</comment>
<accession>A0ABN9L6U4</accession>
<keyword evidence="12" id="KW-1015">Disulfide bond</keyword>
<evidence type="ECO:0000256" key="1">
    <source>
        <dbReference type="ARBA" id="ARBA00004613"/>
    </source>
</evidence>
<name>A0ABN9L6U4_9NEOB</name>
<evidence type="ECO:0000256" key="9">
    <source>
        <dbReference type="ARBA" id="ARBA00022729"/>
    </source>
</evidence>
<evidence type="ECO:0000256" key="15">
    <source>
        <dbReference type="ARBA" id="ARBA00025946"/>
    </source>
</evidence>
<keyword evidence="14" id="KW-0481">Metalloenzyme inhibitor</keyword>
<dbReference type="Pfam" id="PF00965">
    <property type="entry name" value="TIMP"/>
    <property type="match status" value="1"/>
</dbReference>
<keyword evidence="4" id="KW-0964">Secreted</keyword>
<dbReference type="EMBL" id="CAUEEQ010010782">
    <property type="protein sequence ID" value="CAJ0934800.1"/>
    <property type="molecule type" value="Genomic_DNA"/>
</dbReference>
<evidence type="ECO:0000256" key="8">
    <source>
        <dbReference type="ARBA" id="ARBA00022723"/>
    </source>
</evidence>
<keyword evidence="13" id="KW-0325">Glycoprotein</keyword>
<feature type="signal peptide" evidence="17">
    <location>
        <begin position="1"/>
        <end position="19"/>
    </location>
</feature>
<feature type="chain" id="PRO_5045041714" description="Metalloproteinase inhibitor 1" evidence="17">
    <location>
        <begin position="20"/>
        <end position="213"/>
    </location>
</feature>
<comment type="subunit">
    <text evidence="15">Interacts with MMP1, MMP3, MMP10 and MMP13, but has only very low affinity for MMP14. Interacts with CD63; identified in a complex with CD63 and ITGB1.</text>
</comment>
<dbReference type="SMART" id="SM00206">
    <property type="entry name" value="NTR"/>
    <property type="match status" value="1"/>
</dbReference>
<evidence type="ECO:0000256" key="14">
    <source>
        <dbReference type="ARBA" id="ARBA00023215"/>
    </source>
</evidence>
<proteinExistence type="inferred from homology"/>
<evidence type="ECO:0000256" key="16">
    <source>
        <dbReference type="ARBA" id="ARBA00030100"/>
    </source>
</evidence>
<evidence type="ECO:0000256" key="6">
    <source>
        <dbReference type="ARBA" id="ARBA00022608"/>
    </source>
</evidence>
<dbReference type="Gene3D" id="3.90.370.10">
    <property type="entry name" value="Tissue inhibitor of metalloproteinase-1. Chain B, domain 1"/>
    <property type="match status" value="1"/>
</dbReference>
<evidence type="ECO:0000256" key="7">
    <source>
        <dbReference type="ARBA" id="ARBA00022690"/>
    </source>
</evidence>
<evidence type="ECO:0000313" key="19">
    <source>
        <dbReference type="EMBL" id="CAJ0934800.1"/>
    </source>
</evidence>
<reference evidence="19" key="1">
    <citation type="submission" date="2023-07" db="EMBL/GenBank/DDBJ databases">
        <authorList>
            <person name="Stuckert A."/>
        </authorList>
    </citation>
    <scope>NUCLEOTIDE SEQUENCE</scope>
</reference>
<dbReference type="InterPro" id="IPR001134">
    <property type="entry name" value="Netrin_domain"/>
</dbReference>
<dbReference type="SUPFAM" id="SSF50242">
    <property type="entry name" value="TIMP-like"/>
    <property type="match status" value="1"/>
</dbReference>
<keyword evidence="5" id="KW-0597">Phosphoprotein</keyword>
<organism evidence="19 20">
    <name type="scientific">Ranitomeya imitator</name>
    <name type="common">mimic poison frog</name>
    <dbReference type="NCBI Taxonomy" id="111125"/>
    <lineage>
        <taxon>Eukaryota</taxon>
        <taxon>Metazoa</taxon>
        <taxon>Chordata</taxon>
        <taxon>Craniata</taxon>
        <taxon>Vertebrata</taxon>
        <taxon>Euteleostomi</taxon>
        <taxon>Amphibia</taxon>
        <taxon>Batrachia</taxon>
        <taxon>Anura</taxon>
        <taxon>Neobatrachia</taxon>
        <taxon>Hyloidea</taxon>
        <taxon>Dendrobatidae</taxon>
        <taxon>Dendrobatinae</taxon>
        <taxon>Ranitomeya</taxon>
    </lineage>
</organism>
<evidence type="ECO:0000256" key="17">
    <source>
        <dbReference type="SAM" id="SignalP"/>
    </source>
</evidence>
<dbReference type="InterPro" id="IPR001820">
    <property type="entry name" value="TIMP"/>
</dbReference>
<keyword evidence="9 17" id="KW-0732">Signal</keyword>
<dbReference type="PROSITE" id="PS50189">
    <property type="entry name" value="NTR"/>
    <property type="match status" value="1"/>
</dbReference>
<evidence type="ECO:0000256" key="3">
    <source>
        <dbReference type="ARBA" id="ARBA00013524"/>
    </source>
</evidence>
<evidence type="ECO:0000256" key="2">
    <source>
        <dbReference type="ARBA" id="ARBA00011027"/>
    </source>
</evidence>
<evidence type="ECO:0000256" key="11">
    <source>
        <dbReference type="ARBA" id="ARBA00023030"/>
    </source>
</evidence>
<evidence type="ECO:0000256" key="13">
    <source>
        <dbReference type="ARBA" id="ARBA00023180"/>
    </source>
</evidence>
<protein>
    <recommendedName>
        <fullName evidence="3">Metalloproteinase inhibitor 1</fullName>
    </recommendedName>
    <alternativeName>
        <fullName evidence="16">Tissue inhibitor of metalloproteinases 1</fullName>
    </alternativeName>
</protein>
<keyword evidence="20" id="KW-1185">Reference proteome</keyword>
<sequence>MLSLVALVILGCLSKDAWSCTCGPRHPQTVYCDSPVVFRAKFIAQKDCVEREQWTTYEVKATKIFKAPKDVDDIQFVYSPKIESMCGYQHPSGNKSEEFLVAGTLVDNKVYITSCSFVAPWAALTMGQKRGFLQVYAKHCDCQIKQCFTMPCEVDSGLQCLWTDPLMSRKSPYANHQAVNLACIIQSKDLCTWSSLKSRIYATTTASNRSKAQ</sequence>
<keyword evidence="6" id="KW-0483">Metalloprotease inhibitor</keyword>
<dbReference type="Proteomes" id="UP001176940">
    <property type="component" value="Unassembled WGS sequence"/>
</dbReference>
<evidence type="ECO:0000259" key="18">
    <source>
        <dbReference type="PROSITE" id="PS50189"/>
    </source>
</evidence>
<comment type="similarity">
    <text evidence="2">Belongs to the protease inhibitor I35 (TIMP) family.</text>
</comment>
<feature type="domain" description="NTR" evidence="18">
    <location>
        <begin position="20"/>
        <end position="140"/>
    </location>
</feature>
<evidence type="ECO:0000256" key="5">
    <source>
        <dbReference type="ARBA" id="ARBA00022553"/>
    </source>
</evidence>
<dbReference type="InterPro" id="IPR027465">
    <property type="entry name" value="TIMP_C"/>
</dbReference>
<dbReference type="PANTHER" id="PTHR11844:SF20">
    <property type="entry name" value="METALLOPROTEINASE INHIBITOR 1"/>
    <property type="match status" value="1"/>
</dbReference>
<dbReference type="PANTHER" id="PTHR11844">
    <property type="entry name" value="METALLOPROTEASE INHIBITOR"/>
    <property type="match status" value="1"/>
</dbReference>